<gene>
    <name evidence="1" type="ORF">GGD57_001394</name>
</gene>
<name>A0A7W6W415_9HYPH</name>
<proteinExistence type="predicted"/>
<dbReference type="EMBL" id="JACIFY010000004">
    <property type="protein sequence ID" value="MBB4234836.1"/>
    <property type="molecule type" value="Genomic_DNA"/>
</dbReference>
<dbReference type="RefSeq" id="WP_184468162.1">
    <property type="nucleotide sequence ID" value="NZ_JACIFY010000004.1"/>
</dbReference>
<sequence length="63" mass="6371">MLSFIDPAGLLFAGALVGVVIIGALIVVRPVAADALLYQAKVTRNCVVMSAIESKSATADAPA</sequence>
<accession>A0A7W6W415</accession>
<evidence type="ECO:0000313" key="2">
    <source>
        <dbReference type="Proteomes" id="UP000540909"/>
    </source>
</evidence>
<dbReference type="AlphaFoldDB" id="A0A7W6W415"/>
<dbReference type="Proteomes" id="UP000540909">
    <property type="component" value="Unassembled WGS sequence"/>
</dbReference>
<reference evidence="1 2" key="1">
    <citation type="submission" date="2020-08" db="EMBL/GenBank/DDBJ databases">
        <title>Genomic Encyclopedia of Type Strains, Phase IV (KMG-V): Genome sequencing to study the core and pangenomes of soil and plant-associated prokaryotes.</title>
        <authorList>
            <person name="Whitman W."/>
        </authorList>
    </citation>
    <scope>NUCLEOTIDE SEQUENCE [LARGE SCALE GENOMIC DNA]</scope>
    <source>
        <strain evidence="1 2">SEMIA 4089</strain>
    </source>
</reference>
<comment type="caution">
    <text evidence="1">The sequence shown here is derived from an EMBL/GenBank/DDBJ whole genome shotgun (WGS) entry which is preliminary data.</text>
</comment>
<evidence type="ECO:0000313" key="1">
    <source>
        <dbReference type="EMBL" id="MBB4234836.1"/>
    </source>
</evidence>
<protein>
    <submittedName>
        <fullName evidence="1">Uncharacterized protein</fullName>
    </submittedName>
</protein>
<organism evidence="1 2">
    <name type="scientific">Rhizobium esperanzae</name>
    <dbReference type="NCBI Taxonomy" id="1967781"/>
    <lineage>
        <taxon>Bacteria</taxon>
        <taxon>Pseudomonadati</taxon>
        <taxon>Pseudomonadota</taxon>
        <taxon>Alphaproteobacteria</taxon>
        <taxon>Hyphomicrobiales</taxon>
        <taxon>Rhizobiaceae</taxon>
        <taxon>Rhizobium/Agrobacterium group</taxon>
        <taxon>Rhizobium</taxon>
    </lineage>
</organism>